<keyword evidence="2" id="KW-0812">Transmembrane</keyword>
<sequence>MCIIKRIIAALFSVLVVSTGTNAAITKLKEFSLTKFDFVLTDNHILLLSILIFLLLCVLVLAVYIAIKKAQQWLAKLQEKKDLKEQQIFNQRMNSYLESRNNLKG</sequence>
<accession>A0ABD5L3C9</accession>
<evidence type="ECO:0000313" key="3">
    <source>
        <dbReference type="EMBL" id="MEN3156676.1"/>
    </source>
</evidence>
<reference evidence="3 4" key="2">
    <citation type="submission" date="2024-05" db="EMBL/GenBank/DDBJ databases">
        <authorList>
            <person name="Zheng X."/>
        </authorList>
    </citation>
    <scope>NUCLEOTIDE SEQUENCE [LARGE SCALE GENOMIC DNA]</scope>
    <source>
        <strain evidence="3 4">C4-10</strain>
    </source>
</reference>
<keyword evidence="2" id="KW-1133">Transmembrane helix</keyword>
<dbReference type="AlphaFoldDB" id="A0ABD5L3C9"/>
<feature type="coiled-coil region" evidence="1">
    <location>
        <begin position="67"/>
        <end position="94"/>
    </location>
</feature>
<evidence type="ECO:0000256" key="2">
    <source>
        <dbReference type="SAM" id="Phobius"/>
    </source>
</evidence>
<organism evidence="3 4">
    <name type="scientific">Priestia aryabhattai</name>
    <name type="common">Bacillus aryabhattai</name>
    <dbReference type="NCBI Taxonomy" id="412384"/>
    <lineage>
        <taxon>Bacteria</taxon>
        <taxon>Bacillati</taxon>
        <taxon>Bacillota</taxon>
        <taxon>Bacilli</taxon>
        <taxon>Bacillales</taxon>
        <taxon>Bacillaceae</taxon>
        <taxon>Priestia</taxon>
    </lineage>
</organism>
<reference evidence="3 4" key="1">
    <citation type="submission" date="2024-05" db="EMBL/GenBank/DDBJ databases">
        <title>The mechanism of isolation and screening of efficient mineral weathering bacteria priestia aryabhattai c4-10 with weathered biotite.</title>
        <authorList>
            <person name="Yang S."/>
        </authorList>
    </citation>
    <scope>NUCLEOTIDE SEQUENCE [LARGE SCALE GENOMIC DNA]</scope>
    <source>
        <strain evidence="3 4">C4-10</strain>
    </source>
</reference>
<dbReference type="EMBL" id="JBDIVD010000005">
    <property type="protein sequence ID" value="MEN3156676.1"/>
    <property type="molecule type" value="Genomic_DNA"/>
</dbReference>
<keyword evidence="1" id="KW-0175">Coiled coil</keyword>
<comment type="caution">
    <text evidence="3">The sequence shown here is derived from an EMBL/GenBank/DDBJ whole genome shotgun (WGS) entry which is preliminary data.</text>
</comment>
<name>A0ABD5L3C9_PRIAR</name>
<keyword evidence="2" id="KW-0472">Membrane</keyword>
<protein>
    <recommendedName>
        <fullName evidence="5">Lipopolysaccharide assembly protein A domain-containing protein</fullName>
    </recommendedName>
</protein>
<feature type="transmembrane region" description="Helical" evidence="2">
    <location>
        <begin position="47"/>
        <end position="67"/>
    </location>
</feature>
<evidence type="ECO:0000313" key="4">
    <source>
        <dbReference type="Proteomes" id="UP001418804"/>
    </source>
</evidence>
<dbReference type="RefSeq" id="WP_345936483.1">
    <property type="nucleotide sequence ID" value="NZ_JBDIVD010000005.1"/>
</dbReference>
<evidence type="ECO:0000256" key="1">
    <source>
        <dbReference type="SAM" id="Coils"/>
    </source>
</evidence>
<dbReference type="Proteomes" id="UP001418804">
    <property type="component" value="Unassembled WGS sequence"/>
</dbReference>
<proteinExistence type="predicted"/>
<gene>
    <name evidence="3" type="ORF">ABDD91_28035</name>
</gene>
<evidence type="ECO:0008006" key="5">
    <source>
        <dbReference type="Google" id="ProtNLM"/>
    </source>
</evidence>